<dbReference type="Gramene" id="GBG82221">
    <property type="protein sequence ID" value="GBG82221"/>
    <property type="gene ID" value="CBR_g34505"/>
</dbReference>
<feature type="region of interest" description="Disordered" evidence="7">
    <location>
        <begin position="1"/>
        <end position="22"/>
    </location>
</feature>
<dbReference type="CDD" id="cd03124">
    <property type="entry name" value="alpha_CA_prokaryotic_like"/>
    <property type="match status" value="1"/>
</dbReference>
<keyword evidence="10" id="KW-1185">Reference proteome</keyword>
<proteinExistence type="inferred from homology"/>
<evidence type="ECO:0000256" key="5">
    <source>
        <dbReference type="ARBA" id="ARBA00023239"/>
    </source>
</evidence>
<feature type="compositionally biased region" description="Low complexity" evidence="7">
    <location>
        <begin position="9"/>
        <end position="22"/>
    </location>
</feature>
<dbReference type="STRING" id="69332.A0A388LIZ3"/>
<evidence type="ECO:0000313" key="9">
    <source>
        <dbReference type="EMBL" id="GBG82221.1"/>
    </source>
</evidence>
<evidence type="ECO:0000256" key="4">
    <source>
        <dbReference type="ARBA" id="ARBA00022833"/>
    </source>
</evidence>
<evidence type="ECO:0000256" key="2">
    <source>
        <dbReference type="ARBA" id="ARBA00012925"/>
    </source>
</evidence>
<dbReference type="PANTHER" id="PTHR18952:SF265">
    <property type="entry name" value="CARBONIC ANHYDRASE"/>
    <property type="match status" value="1"/>
</dbReference>
<keyword evidence="4" id="KW-0862">Zinc</keyword>
<comment type="caution">
    <text evidence="9">The sequence shown here is derived from an EMBL/GenBank/DDBJ whole genome shotgun (WGS) entry which is preliminary data.</text>
</comment>
<dbReference type="PANTHER" id="PTHR18952">
    <property type="entry name" value="CARBONIC ANHYDRASE"/>
    <property type="match status" value="1"/>
</dbReference>
<dbReference type="GO" id="GO:0008270">
    <property type="term" value="F:zinc ion binding"/>
    <property type="evidence" value="ECO:0007669"/>
    <property type="project" value="InterPro"/>
</dbReference>
<feature type="domain" description="Alpha-carbonic anhydrase" evidence="8">
    <location>
        <begin position="82"/>
        <end position="359"/>
    </location>
</feature>
<comment type="catalytic activity">
    <reaction evidence="6">
        <text>hydrogencarbonate + H(+) = CO2 + H2O</text>
        <dbReference type="Rhea" id="RHEA:10748"/>
        <dbReference type="ChEBI" id="CHEBI:15377"/>
        <dbReference type="ChEBI" id="CHEBI:15378"/>
        <dbReference type="ChEBI" id="CHEBI:16526"/>
        <dbReference type="ChEBI" id="CHEBI:17544"/>
        <dbReference type="EC" id="4.2.1.1"/>
    </reaction>
</comment>
<evidence type="ECO:0000256" key="3">
    <source>
        <dbReference type="ARBA" id="ARBA00022723"/>
    </source>
</evidence>
<evidence type="ECO:0000256" key="1">
    <source>
        <dbReference type="ARBA" id="ARBA00010718"/>
    </source>
</evidence>
<dbReference type="Pfam" id="PF00194">
    <property type="entry name" value="Carb_anhydrase"/>
    <property type="match status" value="1"/>
</dbReference>
<protein>
    <recommendedName>
        <fullName evidence="2">carbonic anhydrase</fullName>
        <ecNumber evidence="2">4.2.1.1</ecNumber>
    </recommendedName>
</protein>
<evidence type="ECO:0000259" key="8">
    <source>
        <dbReference type="PROSITE" id="PS51144"/>
    </source>
</evidence>
<keyword evidence="3" id="KW-0479">Metal-binding</keyword>
<name>A0A388LIZ3_CHABU</name>
<dbReference type="InterPro" id="IPR001148">
    <property type="entry name" value="CA_dom"/>
</dbReference>
<sequence length="371" mass="41718">MRSAMGRQSSSSFSSASSSSSSSSYYFSSSFISWRESLIFLVVLMLGLMCCPPLVLSSSDDLTGGTSASGSRDLHFGDHDLPSYDYGKHGHDWPGVCTDPKSRFQSPLDVNVWKVARVQDLGDLRPRADYPRVKGEVSLFHNGRTFEMALDGANTMQLPMFDVEPYNFSTSWSAKSYIPQAGGYGGIDVVSRTYYLKQCHFHMHSETAVQGKYFDLQMHCVHALKGPHKAPSHGVWGVFFKRGYYSFWDTCNPVLDRVFAALPALARKKPFEILRLDMRGFSLSQLLPEDGTYLHYYPGSLTTPPCTEGLLWYFFSKPLPICARQVNLISDFIYKLNGQGNMNFRELQPLNDRVVYAWGDPKSGQSRISED</sequence>
<dbReference type="InterPro" id="IPR023561">
    <property type="entry name" value="Carbonic_anhydrase_a-class"/>
</dbReference>
<dbReference type="InterPro" id="IPR041891">
    <property type="entry name" value="Alpha_CA_prokaryot-like"/>
</dbReference>
<dbReference type="OrthoDB" id="429145at2759"/>
<accession>A0A388LIZ3</accession>
<evidence type="ECO:0000256" key="7">
    <source>
        <dbReference type="SAM" id="MobiDB-lite"/>
    </source>
</evidence>
<dbReference type="AlphaFoldDB" id="A0A388LIZ3"/>
<dbReference type="PROSITE" id="PS51144">
    <property type="entry name" value="ALPHA_CA_2"/>
    <property type="match status" value="1"/>
</dbReference>
<evidence type="ECO:0000313" key="10">
    <source>
        <dbReference type="Proteomes" id="UP000265515"/>
    </source>
</evidence>
<dbReference type="Gene3D" id="3.10.200.10">
    <property type="entry name" value="Alpha carbonic anhydrase"/>
    <property type="match status" value="1"/>
</dbReference>
<keyword evidence="5" id="KW-0456">Lyase</keyword>
<dbReference type="GO" id="GO:0004089">
    <property type="term" value="F:carbonate dehydratase activity"/>
    <property type="evidence" value="ECO:0007669"/>
    <property type="project" value="UniProtKB-EC"/>
</dbReference>
<dbReference type="EMBL" id="BFEA01000400">
    <property type="protein sequence ID" value="GBG82221.1"/>
    <property type="molecule type" value="Genomic_DNA"/>
</dbReference>
<reference evidence="9 10" key="1">
    <citation type="journal article" date="2018" name="Cell">
        <title>The Chara Genome: Secondary Complexity and Implications for Plant Terrestrialization.</title>
        <authorList>
            <person name="Nishiyama T."/>
            <person name="Sakayama H."/>
            <person name="Vries J.D."/>
            <person name="Buschmann H."/>
            <person name="Saint-Marcoux D."/>
            <person name="Ullrich K.K."/>
            <person name="Haas F.B."/>
            <person name="Vanderstraeten L."/>
            <person name="Becker D."/>
            <person name="Lang D."/>
            <person name="Vosolsobe S."/>
            <person name="Rombauts S."/>
            <person name="Wilhelmsson P.K.I."/>
            <person name="Janitza P."/>
            <person name="Kern R."/>
            <person name="Heyl A."/>
            <person name="Rumpler F."/>
            <person name="Villalobos L.I.A.C."/>
            <person name="Clay J.M."/>
            <person name="Skokan R."/>
            <person name="Toyoda A."/>
            <person name="Suzuki Y."/>
            <person name="Kagoshima H."/>
            <person name="Schijlen E."/>
            <person name="Tajeshwar N."/>
            <person name="Catarino B."/>
            <person name="Hetherington A.J."/>
            <person name="Saltykova A."/>
            <person name="Bonnot C."/>
            <person name="Breuninger H."/>
            <person name="Symeonidi A."/>
            <person name="Radhakrishnan G.V."/>
            <person name="Van Nieuwerburgh F."/>
            <person name="Deforce D."/>
            <person name="Chang C."/>
            <person name="Karol K.G."/>
            <person name="Hedrich R."/>
            <person name="Ulvskov P."/>
            <person name="Glockner G."/>
            <person name="Delwiche C.F."/>
            <person name="Petrasek J."/>
            <person name="Van de Peer Y."/>
            <person name="Friml J."/>
            <person name="Beilby M."/>
            <person name="Dolan L."/>
            <person name="Kohara Y."/>
            <person name="Sugano S."/>
            <person name="Fujiyama A."/>
            <person name="Delaux P.-M."/>
            <person name="Quint M."/>
            <person name="TheiBen G."/>
            <person name="Hagemann M."/>
            <person name="Harholt J."/>
            <person name="Dunand C."/>
            <person name="Zachgo S."/>
            <person name="Langdale J."/>
            <person name="Maumus F."/>
            <person name="Straeten D.V.D."/>
            <person name="Gould S.B."/>
            <person name="Rensing S.A."/>
        </authorList>
    </citation>
    <scope>NUCLEOTIDE SEQUENCE [LARGE SCALE GENOMIC DNA]</scope>
    <source>
        <strain evidence="9 10">S276</strain>
    </source>
</reference>
<dbReference type="SMART" id="SM01057">
    <property type="entry name" value="Carb_anhydrase"/>
    <property type="match status" value="1"/>
</dbReference>
<dbReference type="SUPFAM" id="SSF51069">
    <property type="entry name" value="Carbonic anhydrase"/>
    <property type="match status" value="1"/>
</dbReference>
<dbReference type="InterPro" id="IPR036398">
    <property type="entry name" value="CA_dom_sf"/>
</dbReference>
<comment type="similarity">
    <text evidence="1">Belongs to the alpha-carbonic anhydrase family.</text>
</comment>
<dbReference type="Proteomes" id="UP000265515">
    <property type="component" value="Unassembled WGS sequence"/>
</dbReference>
<gene>
    <name evidence="9" type="ORF">CBR_g34505</name>
</gene>
<dbReference type="EC" id="4.2.1.1" evidence="2"/>
<organism evidence="9 10">
    <name type="scientific">Chara braunii</name>
    <name type="common">Braun's stonewort</name>
    <dbReference type="NCBI Taxonomy" id="69332"/>
    <lineage>
        <taxon>Eukaryota</taxon>
        <taxon>Viridiplantae</taxon>
        <taxon>Streptophyta</taxon>
        <taxon>Charophyceae</taxon>
        <taxon>Charales</taxon>
        <taxon>Characeae</taxon>
        <taxon>Chara</taxon>
    </lineage>
</organism>
<evidence type="ECO:0000256" key="6">
    <source>
        <dbReference type="ARBA" id="ARBA00048348"/>
    </source>
</evidence>